<keyword evidence="2" id="KW-1185">Reference proteome</keyword>
<name>A0ABR3KAB0_TRISP</name>
<accession>A0ABR3KAB0</accession>
<gene>
    <name evidence="1" type="ORF">TSPI_04009</name>
</gene>
<comment type="caution">
    <text evidence="1">The sequence shown here is derived from an EMBL/GenBank/DDBJ whole genome shotgun (WGS) entry which is preliminary data.</text>
</comment>
<evidence type="ECO:0000313" key="1">
    <source>
        <dbReference type="EMBL" id="KAL1232919.1"/>
    </source>
</evidence>
<dbReference type="EMBL" id="JBEUSY010000444">
    <property type="protein sequence ID" value="KAL1232919.1"/>
    <property type="molecule type" value="Genomic_DNA"/>
</dbReference>
<evidence type="ECO:0000313" key="2">
    <source>
        <dbReference type="Proteomes" id="UP001558632"/>
    </source>
</evidence>
<dbReference type="Proteomes" id="UP001558632">
    <property type="component" value="Unassembled WGS sequence"/>
</dbReference>
<protein>
    <submittedName>
        <fullName evidence="1">mRNA-splicing protein</fullName>
    </submittedName>
</protein>
<proteinExistence type="predicted"/>
<organism evidence="1 2">
    <name type="scientific">Trichinella spiralis</name>
    <name type="common">Trichina worm</name>
    <dbReference type="NCBI Taxonomy" id="6334"/>
    <lineage>
        <taxon>Eukaryota</taxon>
        <taxon>Metazoa</taxon>
        <taxon>Ecdysozoa</taxon>
        <taxon>Nematoda</taxon>
        <taxon>Enoplea</taxon>
        <taxon>Dorylaimia</taxon>
        <taxon>Trichinellida</taxon>
        <taxon>Trichinellidae</taxon>
        <taxon>Trichinella</taxon>
    </lineage>
</organism>
<reference evidence="1 2" key="1">
    <citation type="submission" date="2024-07" db="EMBL/GenBank/DDBJ databases">
        <title>Enhanced genomic and transcriptomic resources for Trichinella pseudospiralis and T. spiralis underpin the discovery of pronounced molecular differences between stages and species.</title>
        <authorList>
            <person name="Pasi K.K."/>
            <person name="La Rosa G."/>
            <person name="Gomez-Morales M.A."/>
            <person name="Tosini F."/>
            <person name="Sumanam S."/>
            <person name="Young N.D."/>
            <person name="Chang B.C."/>
            <person name="Robin G.B."/>
        </authorList>
    </citation>
    <scope>NUCLEOTIDE SEQUENCE [LARGE SCALE GENOMIC DNA]</scope>
    <source>
        <strain evidence="1">ISS534</strain>
    </source>
</reference>
<sequence length="76" mass="8804">MELLPLHCCTATISEVSCAVNLFRSTRGHCFTCRHFFQCRRQVNFAHCSAFVNCLLMRFDVVMSASGDRWSEQLKR</sequence>